<dbReference type="InterPro" id="IPR002731">
    <property type="entry name" value="ATPase_BadF"/>
</dbReference>
<dbReference type="PANTHER" id="PTHR43190:SF3">
    <property type="entry name" value="N-ACETYL-D-GLUCOSAMINE KINASE"/>
    <property type="match status" value="1"/>
</dbReference>
<accession>A0ABV7E278</accession>
<evidence type="ECO:0000313" key="3">
    <source>
        <dbReference type="Proteomes" id="UP001595445"/>
    </source>
</evidence>
<dbReference type="Pfam" id="PF01869">
    <property type="entry name" value="BcrAD_BadFG"/>
    <property type="match status" value="1"/>
</dbReference>
<dbReference type="PANTHER" id="PTHR43190">
    <property type="entry name" value="N-ACETYL-D-GLUCOSAMINE KINASE"/>
    <property type="match status" value="1"/>
</dbReference>
<dbReference type="CDD" id="cd24082">
    <property type="entry name" value="ASKHA_NBD_GspK-like"/>
    <property type="match status" value="1"/>
</dbReference>
<evidence type="ECO:0000313" key="2">
    <source>
        <dbReference type="EMBL" id="MFC3088736.1"/>
    </source>
</evidence>
<dbReference type="SUPFAM" id="SSF53067">
    <property type="entry name" value="Actin-like ATPase domain"/>
    <property type="match status" value="2"/>
</dbReference>
<name>A0ABV7E278_9RHOB</name>
<protein>
    <submittedName>
        <fullName evidence="2">BadF/BadG/BcrA/BcrD ATPase family protein</fullName>
    </submittedName>
</protein>
<organism evidence="2 3">
    <name type="scientific">Tabrizicola soli</name>
    <dbReference type="NCBI Taxonomy" id="2185115"/>
    <lineage>
        <taxon>Bacteria</taxon>
        <taxon>Pseudomonadati</taxon>
        <taxon>Pseudomonadota</taxon>
        <taxon>Alphaproteobacteria</taxon>
        <taxon>Rhodobacterales</taxon>
        <taxon>Paracoccaceae</taxon>
        <taxon>Tabrizicola</taxon>
    </lineage>
</organism>
<comment type="caution">
    <text evidence="2">The sequence shown here is derived from an EMBL/GenBank/DDBJ whole genome shotgun (WGS) entry which is preliminary data.</text>
</comment>
<dbReference type="Gene3D" id="3.30.420.40">
    <property type="match status" value="2"/>
</dbReference>
<dbReference type="InterPro" id="IPR043129">
    <property type="entry name" value="ATPase_NBD"/>
</dbReference>
<reference evidence="3" key="1">
    <citation type="journal article" date="2019" name="Int. J. Syst. Evol. Microbiol.">
        <title>The Global Catalogue of Microorganisms (GCM) 10K type strain sequencing project: providing services to taxonomists for standard genome sequencing and annotation.</title>
        <authorList>
            <consortium name="The Broad Institute Genomics Platform"/>
            <consortium name="The Broad Institute Genome Sequencing Center for Infectious Disease"/>
            <person name="Wu L."/>
            <person name="Ma J."/>
        </authorList>
    </citation>
    <scope>NUCLEOTIDE SEQUENCE [LARGE SCALE GENOMIC DNA]</scope>
    <source>
        <strain evidence="3">KCTC 62102</strain>
    </source>
</reference>
<keyword evidence="3" id="KW-1185">Reference proteome</keyword>
<gene>
    <name evidence="2" type="ORF">ACFOD6_22070</name>
</gene>
<evidence type="ECO:0000259" key="1">
    <source>
        <dbReference type="Pfam" id="PF01869"/>
    </source>
</evidence>
<dbReference type="RefSeq" id="WP_197643645.1">
    <property type="nucleotide sequence ID" value="NZ_JAEACP010000009.1"/>
</dbReference>
<feature type="domain" description="ATPase BadF/BadG/BcrA/BcrD type" evidence="1">
    <location>
        <begin position="5"/>
        <end position="237"/>
    </location>
</feature>
<proteinExistence type="predicted"/>
<dbReference type="Proteomes" id="UP001595445">
    <property type="component" value="Unassembled WGS sequence"/>
</dbReference>
<dbReference type="EMBL" id="JBHRSM010000055">
    <property type="protein sequence ID" value="MFC3088736.1"/>
    <property type="molecule type" value="Genomic_DNA"/>
</dbReference>
<sequence length="282" mass="27977">MGFFLGIDGGGTGCRAAVADASGRVLGEGVAGPANIASDLAGARDNILAATTEALTRALGVGAVAAELPALSAGLGLAGANAAGRAEALRRALPFARIKLETDAIAAVKGALADRDGIVAALGTGSVFAAQAGGRIRQVGGWGLVLGDEGSGAWLGREVLRQALLAADGFRAGTPLLDAVLKSHGGTEGVIAFSLAARPADFARLAPEVLAADDPIAHELVAIATADVARAVHVLQRDPPLPVTFIGGLGPSYAARLGNRWAIRPAQGSALDGALILAREAA</sequence>
<dbReference type="InterPro" id="IPR052519">
    <property type="entry name" value="Euk-type_GlcNAc_Kinase"/>
</dbReference>